<dbReference type="GO" id="GO:0008835">
    <property type="term" value="F:diaminohydroxyphosphoribosylaminopyrimidine deaminase activity"/>
    <property type="evidence" value="ECO:0007669"/>
    <property type="project" value="UniProtKB-EC"/>
</dbReference>
<dbReference type="PANTHER" id="PTHR11079:SF162">
    <property type="entry name" value="RIBOFLAVIN BIOSYNTHESIS PROTEIN PYRD, CHLOROPLASTIC"/>
    <property type="match status" value="1"/>
</dbReference>
<protein>
    <recommendedName>
        <fullName evidence="12">Riboflavin biosynthesis protein PYRD, chloroplastic</fullName>
        <ecNumber evidence="5">1.1.1.193</ecNumber>
        <ecNumber evidence="4">3.5.4.26</ecNumber>
    </recommendedName>
</protein>
<dbReference type="SUPFAM" id="SSF53927">
    <property type="entry name" value="Cytidine deaminase-like"/>
    <property type="match status" value="1"/>
</dbReference>
<comment type="pathway">
    <text evidence="2">Cofactor biosynthesis; riboflavin biosynthesis; 5-amino-6-(D-ribitylamino)uracil from GTP: step 2/4.</text>
</comment>
<dbReference type="InterPro" id="IPR002125">
    <property type="entry name" value="CMP_dCMP_dom"/>
</dbReference>
<keyword evidence="10" id="KW-0511">Multifunctional enzyme</keyword>
<keyword evidence="15" id="KW-1185">Reference proteome</keyword>
<organism evidence="14 15">
    <name type="scientific">Tagetes erecta</name>
    <name type="common">African marigold</name>
    <dbReference type="NCBI Taxonomy" id="13708"/>
    <lineage>
        <taxon>Eukaryota</taxon>
        <taxon>Viridiplantae</taxon>
        <taxon>Streptophyta</taxon>
        <taxon>Embryophyta</taxon>
        <taxon>Tracheophyta</taxon>
        <taxon>Spermatophyta</taxon>
        <taxon>Magnoliopsida</taxon>
        <taxon>eudicotyledons</taxon>
        <taxon>Gunneridae</taxon>
        <taxon>Pentapetalae</taxon>
        <taxon>asterids</taxon>
        <taxon>campanulids</taxon>
        <taxon>Asterales</taxon>
        <taxon>Asteraceae</taxon>
        <taxon>Asteroideae</taxon>
        <taxon>Heliantheae alliance</taxon>
        <taxon>Tageteae</taxon>
        <taxon>Tagetes</taxon>
    </lineage>
</organism>
<evidence type="ECO:0000256" key="10">
    <source>
        <dbReference type="ARBA" id="ARBA00023268"/>
    </source>
</evidence>
<evidence type="ECO:0000313" key="15">
    <source>
        <dbReference type="Proteomes" id="UP001229421"/>
    </source>
</evidence>
<keyword evidence="8" id="KW-0378">Hydrolase</keyword>
<evidence type="ECO:0000256" key="6">
    <source>
        <dbReference type="ARBA" id="ARBA00022619"/>
    </source>
</evidence>
<keyword evidence="6" id="KW-0686">Riboflavin biosynthesis</keyword>
<dbReference type="CDD" id="cd01284">
    <property type="entry name" value="Riboflavin_deaminase-reductase"/>
    <property type="match status" value="1"/>
</dbReference>
<evidence type="ECO:0000256" key="1">
    <source>
        <dbReference type="ARBA" id="ARBA00001947"/>
    </source>
</evidence>
<dbReference type="GO" id="GO:0008703">
    <property type="term" value="F:5-amino-6-(5-phosphoribosylamino)uracil reductase activity"/>
    <property type="evidence" value="ECO:0007669"/>
    <property type="project" value="UniProtKB-EC"/>
</dbReference>
<evidence type="ECO:0000256" key="12">
    <source>
        <dbReference type="ARBA" id="ARBA00070721"/>
    </source>
</evidence>
<dbReference type="GO" id="GO:0008270">
    <property type="term" value="F:zinc ion binding"/>
    <property type="evidence" value="ECO:0007669"/>
    <property type="project" value="InterPro"/>
</dbReference>
<evidence type="ECO:0000256" key="4">
    <source>
        <dbReference type="ARBA" id="ARBA00012766"/>
    </source>
</evidence>
<dbReference type="Proteomes" id="UP001229421">
    <property type="component" value="Unassembled WGS sequence"/>
</dbReference>
<dbReference type="InterPro" id="IPR024072">
    <property type="entry name" value="DHFR-like_dom_sf"/>
</dbReference>
<dbReference type="SUPFAM" id="SSF53597">
    <property type="entry name" value="Dihydrofolate reductase-like"/>
    <property type="match status" value="1"/>
</dbReference>
<dbReference type="InterPro" id="IPR002734">
    <property type="entry name" value="RibDG_C"/>
</dbReference>
<evidence type="ECO:0000256" key="11">
    <source>
        <dbReference type="ARBA" id="ARBA00058389"/>
    </source>
</evidence>
<dbReference type="EC" id="1.1.1.193" evidence="5"/>
<proteinExistence type="predicted"/>
<dbReference type="InterPro" id="IPR016193">
    <property type="entry name" value="Cytidine_deaminase-like"/>
</dbReference>
<comment type="function">
    <text evidence="11">Monofunctional pyrimidine deaminase involved in the riboflavin biosynthesis pathway. Also has a reductase domain that lacks catalytically essential substrate-binding residues.</text>
</comment>
<dbReference type="InterPro" id="IPR004794">
    <property type="entry name" value="Eubact_RibD"/>
</dbReference>
<dbReference type="AlphaFoldDB" id="A0AAD8KT15"/>
<accession>A0AAD8KT15</accession>
<comment type="caution">
    <text evidence="14">The sequence shown here is derived from an EMBL/GenBank/DDBJ whole genome shotgun (WGS) entry which is preliminary data.</text>
</comment>
<dbReference type="PROSITE" id="PS51747">
    <property type="entry name" value="CYT_DCMP_DEAMINASES_2"/>
    <property type="match status" value="1"/>
</dbReference>
<keyword evidence="9" id="KW-0862">Zinc</keyword>
<dbReference type="GO" id="GO:0009231">
    <property type="term" value="P:riboflavin biosynthetic process"/>
    <property type="evidence" value="ECO:0007669"/>
    <property type="project" value="UniProtKB-KW"/>
</dbReference>
<dbReference type="EC" id="3.5.4.26" evidence="4"/>
<evidence type="ECO:0000313" key="14">
    <source>
        <dbReference type="EMBL" id="KAK1425200.1"/>
    </source>
</evidence>
<gene>
    <name evidence="14" type="ORF">QVD17_20547</name>
</gene>
<dbReference type="FunFam" id="3.40.140.10:FF:000025">
    <property type="entry name" value="Riboflavin biosynthesis protein RibD"/>
    <property type="match status" value="1"/>
</dbReference>
<evidence type="ECO:0000256" key="2">
    <source>
        <dbReference type="ARBA" id="ARBA00004882"/>
    </source>
</evidence>
<dbReference type="Gene3D" id="3.40.140.10">
    <property type="entry name" value="Cytidine Deaminase, domain 2"/>
    <property type="match status" value="1"/>
</dbReference>
<dbReference type="Pfam" id="PF00383">
    <property type="entry name" value="dCMP_cyt_deam_1"/>
    <property type="match status" value="1"/>
</dbReference>
<comment type="cofactor">
    <cofactor evidence="1">
        <name>Zn(2+)</name>
        <dbReference type="ChEBI" id="CHEBI:29105"/>
    </cofactor>
</comment>
<reference evidence="14" key="1">
    <citation type="journal article" date="2023" name="bioRxiv">
        <title>Improved chromosome-level genome assembly for marigold (Tagetes erecta).</title>
        <authorList>
            <person name="Jiang F."/>
            <person name="Yuan L."/>
            <person name="Wang S."/>
            <person name="Wang H."/>
            <person name="Xu D."/>
            <person name="Wang A."/>
            <person name="Fan W."/>
        </authorList>
    </citation>
    <scope>NUCLEOTIDE SEQUENCE</scope>
    <source>
        <strain evidence="14">WSJ</strain>
        <tissue evidence="14">Leaf</tissue>
    </source>
</reference>
<name>A0AAD8KT15_TARER</name>
<evidence type="ECO:0000256" key="3">
    <source>
        <dbReference type="ARBA" id="ARBA00004910"/>
    </source>
</evidence>
<dbReference type="EMBL" id="JAUHHV010000005">
    <property type="protein sequence ID" value="KAK1425200.1"/>
    <property type="molecule type" value="Genomic_DNA"/>
</dbReference>
<dbReference type="Pfam" id="PF01872">
    <property type="entry name" value="RibD_C"/>
    <property type="match status" value="1"/>
</dbReference>
<dbReference type="PROSITE" id="PS00903">
    <property type="entry name" value="CYT_DCMP_DEAMINASES_1"/>
    <property type="match status" value="1"/>
</dbReference>
<sequence>MYAHTLPISNYNIKSTKPSSYFHCLNPNSPPTHFTKLQSFFKFKHGFCNSTKRVFNSRNSSRKQVGLAGIRMEGFQGKDDKKDNDDDGFYIRRCVELAKKAIGCTSPNPMVGCVIVKDGEIVGEGFHPKAGQPHAEVFALRDAGELAENATAYVSLEPCNHFGRTPPCSEALVKAKVKKVVVGMVDPNPIVASRGVARLRDAGIDVTVGVEEEMCKKLNEAWIHQMQTGNLFVTLRYSLTIDGHLSDDLGEESMEAGGYYSRLLQEHDAVIISSKSLEKHPLPESKEPKSNQPLYVIIAKDPSPVIQISKHALQESGSKAIIFTDQEIVVESEQGIETLVLGQMKLTTILENLKGRGLCSVLLDLRGGFSDFDEILKGVEGNLLQKLVVEMLPFWGESKEDTAALETIKISQRAGLKNFEPKKEGKSVLLEGYF</sequence>
<feature type="domain" description="CMP/dCMP-type deaminase" evidence="13">
    <location>
        <begin position="85"/>
        <end position="207"/>
    </location>
</feature>
<evidence type="ECO:0000256" key="7">
    <source>
        <dbReference type="ARBA" id="ARBA00022723"/>
    </source>
</evidence>
<evidence type="ECO:0000256" key="8">
    <source>
        <dbReference type="ARBA" id="ARBA00022801"/>
    </source>
</evidence>
<dbReference type="InterPro" id="IPR016192">
    <property type="entry name" value="APOBEC/CMP_deaminase_Zn-bd"/>
</dbReference>
<dbReference type="Gene3D" id="3.40.430.10">
    <property type="entry name" value="Dihydrofolate Reductase, subunit A"/>
    <property type="match status" value="1"/>
</dbReference>
<keyword evidence="7" id="KW-0479">Metal-binding</keyword>
<dbReference type="PANTHER" id="PTHR11079">
    <property type="entry name" value="CYTOSINE DEAMINASE FAMILY MEMBER"/>
    <property type="match status" value="1"/>
</dbReference>
<dbReference type="NCBIfam" id="TIGR00326">
    <property type="entry name" value="eubact_ribD"/>
    <property type="match status" value="1"/>
</dbReference>
<evidence type="ECO:0000256" key="9">
    <source>
        <dbReference type="ARBA" id="ARBA00022833"/>
    </source>
</evidence>
<evidence type="ECO:0000256" key="5">
    <source>
        <dbReference type="ARBA" id="ARBA00013173"/>
    </source>
</evidence>
<evidence type="ECO:0000259" key="13">
    <source>
        <dbReference type="PROSITE" id="PS51747"/>
    </source>
</evidence>
<comment type="pathway">
    <text evidence="3">Cofactor biosynthesis; riboflavin biosynthesis; 5-amino-6-(D-ribitylamino)uracil from GTP: step 3/4.</text>
</comment>